<dbReference type="SUPFAM" id="SSF48264">
    <property type="entry name" value="Cytochrome P450"/>
    <property type="match status" value="1"/>
</dbReference>
<reference evidence="10" key="2">
    <citation type="submission" date="2020-04" db="EMBL/GenBank/DDBJ databases">
        <authorList>
            <person name="Santos R.A.C."/>
            <person name="Steenwyk J.L."/>
            <person name="Rivero-Menendez O."/>
            <person name="Mead M.E."/>
            <person name="Silva L.P."/>
            <person name="Bastos R.W."/>
            <person name="Alastruey-Izquierdo A."/>
            <person name="Goldman G.H."/>
            <person name="Rokas A."/>
        </authorList>
    </citation>
    <scope>NUCLEOTIDE SEQUENCE</scope>
    <source>
        <strain evidence="10">CNM-CM6805</strain>
    </source>
</reference>
<evidence type="ECO:0000256" key="9">
    <source>
        <dbReference type="SAM" id="MobiDB-lite"/>
    </source>
</evidence>
<keyword evidence="11" id="KW-1185">Reference proteome</keyword>
<dbReference type="InterPro" id="IPR002401">
    <property type="entry name" value="Cyt_P450_E_grp-I"/>
</dbReference>
<feature type="region of interest" description="Disordered" evidence="9">
    <location>
        <begin position="361"/>
        <end position="388"/>
    </location>
</feature>
<evidence type="ECO:0000256" key="6">
    <source>
        <dbReference type="ARBA" id="ARBA00023004"/>
    </source>
</evidence>
<keyword evidence="5" id="KW-0560">Oxidoreductase</keyword>
<dbReference type="Gene3D" id="1.10.600.10">
    <property type="entry name" value="Farnesyl Diphosphate Synthase"/>
    <property type="match status" value="1"/>
</dbReference>
<dbReference type="PANTHER" id="PTHR24305:SF157">
    <property type="entry name" value="N-ACETYLTRYPTOPHAN 6-HYDROXYLASE IVOC-RELATED"/>
    <property type="match status" value="1"/>
</dbReference>
<dbReference type="GO" id="GO:0005506">
    <property type="term" value="F:iron ion binding"/>
    <property type="evidence" value="ECO:0007669"/>
    <property type="project" value="InterPro"/>
</dbReference>
<evidence type="ECO:0000256" key="3">
    <source>
        <dbReference type="ARBA" id="ARBA00022617"/>
    </source>
</evidence>
<dbReference type="InterPro" id="IPR001128">
    <property type="entry name" value="Cyt_P450"/>
</dbReference>
<dbReference type="GO" id="GO:0044283">
    <property type="term" value="P:small molecule biosynthetic process"/>
    <property type="evidence" value="ECO:0007669"/>
    <property type="project" value="UniProtKB-ARBA"/>
</dbReference>
<organism evidence="10 11">
    <name type="scientific">Aspergillus fumigatiaffinis</name>
    <dbReference type="NCBI Taxonomy" id="340414"/>
    <lineage>
        <taxon>Eukaryota</taxon>
        <taxon>Fungi</taxon>
        <taxon>Dikarya</taxon>
        <taxon>Ascomycota</taxon>
        <taxon>Pezizomycotina</taxon>
        <taxon>Eurotiomycetes</taxon>
        <taxon>Eurotiomycetidae</taxon>
        <taxon>Eurotiales</taxon>
        <taxon>Aspergillaceae</taxon>
        <taxon>Aspergillus</taxon>
        <taxon>Aspergillus subgen. Fumigati</taxon>
    </lineage>
</organism>
<dbReference type="Proteomes" id="UP000653565">
    <property type="component" value="Unassembled WGS sequence"/>
</dbReference>
<dbReference type="InterPro" id="IPR036396">
    <property type="entry name" value="Cyt_P450_sf"/>
</dbReference>
<evidence type="ECO:0000256" key="2">
    <source>
        <dbReference type="ARBA" id="ARBA00010617"/>
    </source>
</evidence>
<comment type="caution">
    <text evidence="10">The sequence shown here is derived from an EMBL/GenBank/DDBJ whole genome shotgun (WGS) entry which is preliminary data.</text>
</comment>
<dbReference type="GO" id="GO:0016705">
    <property type="term" value="F:oxidoreductase activity, acting on paired donors, with incorporation or reduction of molecular oxygen"/>
    <property type="evidence" value="ECO:0007669"/>
    <property type="project" value="InterPro"/>
</dbReference>
<accession>A0A8H4M5W8</accession>
<name>A0A8H4M5W8_9EURO</name>
<dbReference type="InterPro" id="IPR050121">
    <property type="entry name" value="Cytochrome_P450_monoxygenase"/>
</dbReference>
<keyword evidence="7" id="KW-0503">Monooxygenase</keyword>
<dbReference type="GO" id="GO:0020037">
    <property type="term" value="F:heme binding"/>
    <property type="evidence" value="ECO:0007669"/>
    <property type="project" value="InterPro"/>
</dbReference>
<proteinExistence type="inferred from homology"/>
<evidence type="ECO:0000313" key="10">
    <source>
        <dbReference type="EMBL" id="KAF4231070.1"/>
    </source>
</evidence>
<evidence type="ECO:0008006" key="12">
    <source>
        <dbReference type="Google" id="ProtNLM"/>
    </source>
</evidence>
<protein>
    <recommendedName>
        <fullName evidence="12">Fusicoccadiene synthase</fullName>
    </recommendedName>
</protein>
<keyword evidence="6 8" id="KW-0408">Iron</keyword>
<keyword evidence="4 8" id="KW-0479">Metal-binding</keyword>
<comment type="cofactor">
    <cofactor evidence="1 8">
        <name>heme</name>
        <dbReference type="ChEBI" id="CHEBI:30413"/>
    </cofactor>
</comment>
<evidence type="ECO:0000256" key="4">
    <source>
        <dbReference type="ARBA" id="ARBA00022723"/>
    </source>
</evidence>
<evidence type="ECO:0000256" key="1">
    <source>
        <dbReference type="ARBA" id="ARBA00001971"/>
    </source>
</evidence>
<dbReference type="PANTHER" id="PTHR24305">
    <property type="entry name" value="CYTOCHROME P450"/>
    <property type="match status" value="1"/>
</dbReference>
<dbReference type="GO" id="GO:0004497">
    <property type="term" value="F:monooxygenase activity"/>
    <property type="evidence" value="ECO:0007669"/>
    <property type="project" value="UniProtKB-KW"/>
</dbReference>
<dbReference type="PRINTS" id="PR00463">
    <property type="entry name" value="EP450I"/>
</dbReference>
<evidence type="ECO:0000256" key="8">
    <source>
        <dbReference type="PIRSR" id="PIRSR602401-1"/>
    </source>
</evidence>
<dbReference type="SUPFAM" id="SSF48576">
    <property type="entry name" value="Terpenoid synthases"/>
    <property type="match status" value="1"/>
</dbReference>
<evidence type="ECO:0000256" key="7">
    <source>
        <dbReference type="ARBA" id="ARBA00023033"/>
    </source>
</evidence>
<dbReference type="EMBL" id="JAAAPX010000108">
    <property type="protein sequence ID" value="KAF4231070.1"/>
    <property type="molecule type" value="Genomic_DNA"/>
</dbReference>
<feature type="binding site" description="axial binding residue" evidence="8">
    <location>
        <position position="828"/>
    </location>
    <ligand>
        <name>heme</name>
        <dbReference type="ChEBI" id="CHEBI:30413"/>
    </ligand>
    <ligandPart>
        <name>Fe</name>
        <dbReference type="ChEBI" id="CHEBI:18248"/>
    </ligandPart>
</feature>
<evidence type="ECO:0000256" key="5">
    <source>
        <dbReference type="ARBA" id="ARBA00023002"/>
    </source>
</evidence>
<comment type="similarity">
    <text evidence="2">Belongs to the cytochrome P450 family.</text>
</comment>
<reference evidence="10" key="1">
    <citation type="journal article" date="2020" name="bioRxiv">
        <title>Genomic and phenotypic heterogeneity of clinical isolates of the human pathogens Aspergillus fumigatus, Aspergillus lentulus and Aspergillus fumigatiaffinis.</title>
        <authorList>
            <person name="dos Santos R.A.C."/>
            <person name="Steenwyk J.L."/>
            <person name="Rivero-Menendez O."/>
            <person name="Mead M.E."/>
            <person name="Silva L.P."/>
            <person name="Bastos R.W."/>
            <person name="Alastruey-Izquierdo A."/>
            <person name="Goldman G.H."/>
            <person name="Rokas A."/>
        </authorList>
    </citation>
    <scope>NUCLEOTIDE SEQUENCE</scope>
    <source>
        <strain evidence="10">CNM-CM6805</strain>
    </source>
</reference>
<dbReference type="Gene3D" id="1.10.630.10">
    <property type="entry name" value="Cytochrome P450"/>
    <property type="match status" value="1"/>
</dbReference>
<keyword evidence="3 8" id="KW-0349">Heme</keyword>
<dbReference type="PRINTS" id="PR00385">
    <property type="entry name" value="P450"/>
</dbReference>
<dbReference type="Pfam" id="PF00067">
    <property type="entry name" value="p450"/>
    <property type="match status" value="1"/>
</dbReference>
<gene>
    <name evidence="10" type="ORF">CNMCM6805_000302</name>
</gene>
<dbReference type="AlphaFoldDB" id="A0A8H4M5W8"/>
<dbReference type="InterPro" id="IPR008949">
    <property type="entry name" value="Isoprenoid_synthase_dom_sf"/>
</dbReference>
<sequence>MEYKYSTVITPSEYEAAGLCDGIDLRKHNHTYLEDRGCIRAQHDWTKYNRPVSRYRGALGPEYSILSVTIPECIPERLEIISFANEFAFLHDDITDIVSHEIGELENNEMMEAFYEGARAGAINITTSDTRLAGKKQMQSTILREMLAIDRECALVTMKAWAKFVEVGSSRQHNKVFTSMDEYLPYRIVDVGEMFWFGLVTFAMGLKIPEEEIEMSKTFMRSAWIVLSLTNDLYSWPKEYEAAVQKGQSHVVNAIWVLMHENSLNADEAKTLCRKMIKEYVSEYIQMVKELRHNESLSLDLRKYLDAMQYTISGNAVWSLACPRYNKHVSFNKRQLEWMDGGLPEEAELGMECEMSSHSHTSQASSRSISSEQLSHSSRTSTGISSSTEEREEISNIYHLVLDQSLPDLSSKVVLAPFDYLCSLPSKGVRTTITVSDVCIGLSTAWIGYWISLAIYRLYFHPLAGFPGPKIAAITHLYEIAWDYFGNGAYLFEIEKMHKKYGPIVRLNPAELSIHDPDFYNTLYVTGSVRRTEAFPHFGDGMELNGCHGLTVDHDLHRLRRKPMEPFFSHQGVTRIESMLGGLVTKLVMRLQEYKGTGKVIRLDHALSAFAGDVISGICADNKTMSFLGDTDFAPQWLLKVQPLPCCSPRHDDLYELSHLDQLLNSGMPESELSVERLASEAQVLLGAGTITTARTMDYLVVHILSNTRIHNKLRDELREVMAEFPEKLPSWQTLQKLPYLQACVKEGLRLSYGLMQRLPRCSPDVELQYKQWRIPRGTAVGMSAYFMHTDPEAYPNPFEFLPERWLGEVNQKMYRNYVPFTRGSRNCLGINLAYAELYLVMSALFCPKGPNLKLFETDETDADPACALLLPLPKLDSKGIRVLVE</sequence>
<dbReference type="CDD" id="cd11062">
    <property type="entry name" value="CYP58-like"/>
    <property type="match status" value="1"/>
</dbReference>
<feature type="compositionally biased region" description="Low complexity" evidence="9">
    <location>
        <begin position="361"/>
        <end position="387"/>
    </location>
</feature>
<dbReference type="Pfam" id="PF19086">
    <property type="entry name" value="Terpene_syn_C_2"/>
    <property type="match status" value="1"/>
</dbReference>
<evidence type="ECO:0000313" key="11">
    <source>
        <dbReference type="Proteomes" id="UP000653565"/>
    </source>
</evidence>